<reference evidence="8" key="2">
    <citation type="submission" date="2014-03" db="EMBL/GenBank/DDBJ databases">
        <title>The whipworm genome and dual-species transcriptomics of an intimate host-pathogen interaction.</title>
        <authorList>
            <person name="Foth B.J."/>
            <person name="Tsai I.J."/>
            <person name="Reid A.J."/>
            <person name="Bancroft A.J."/>
            <person name="Nichol S."/>
            <person name="Tracey A."/>
            <person name="Holroyd N."/>
            <person name="Cotton J.A."/>
            <person name="Stanley E.J."/>
            <person name="Zarowiecki M."/>
            <person name="Liu J.Z."/>
            <person name="Huckvale T."/>
            <person name="Cooper P.J."/>
            <person name="Grencis R.K."/>
            <person name="Berriman M."/>
        </authorList>
    </citation>
    <scope>NUCLEOTIDE SEQUENCE [LARGE SCALE GENOMIC DNA]</scope>
</reference>
<dbReference type="InterPro" id="IPR036589">
    <property type="entry name" value="HCY_dom_sf"/>
</dbReference>
<dbReference type="OrthoDB" id="261426at2759"/>
<comment type="cofactor">
    <cofactor evidence="6">
        <name>Zn(2+)</name>
        <dbReference type="ChEBI" id="CHEBI:29105"/>
    </cofactor>
</comment>
<sequence>MQKVSIMNCIRRYLAAGAKVLETNTYQCALSNLVKYRGISYRAAQDVLRLGVQLARQAIESHCAENAAMKRDFFVAGSVGPYATVLHDGSEYNGLYIDTVQPELIKDYFSGQVEAVCSAGVDCLAIETLPSLREAKLAIEVASKLCNVPTWISFSCKEGCLTNYGDAFCDVITELNRCRSVAALGINCTDPKEIAKLLSCAHSQKLVVVYPNAGLVNGDGQVFGASFATYANEWLSHGAKLIGGCCFTGPQEIAEIANVVYDKSLPKVSAQS</sequence>
<evidence type="ECO:0000256" key="6">
    <source>
        <dbReference type="PROSITE-ProRule" id="PRU00333"/>
    </source>
</evidence>
<dbReference type="GO" id="GO:0033528">
    <property type="term" value="P:S-methylmethionine cycle"/>
    <property type="evidence" value="ECO:0007669"/>
    <property type="project" value="TreeGrafter"/>
</dbReference>
<dbReference type="PANTHER" id="PTHR46015:SF1">
    <property type="entry name" value="HOMOCYSTEINE S-METHYLTRANSFERASE-LIKE ISOFORM 1"/>
    <property type="match status" value="1"/>
</dbReference>
<dbReference type="PANTHER" id="PTHR46015">
    <property type="entry name" value="ZGC:172121"/>
    <property type="match status" value="1"/>
</dbReference>
<dbReference type="InterPro" id="IPR003726">
    <property type="entry name" value="HCY_dom"/>
</dbReference>
<protein>
    <submittedName>
        <fullName evidence="8">Homocysteine S methyltransferase</fullName>
    </submittedName>
</protein>
<dbReference type="Gene3D" id="3.20.20.330">
    <property type="entry name" value="Homocysteine-binding-like domain"/>
    <property type="match status" value="1"/>
</dbReference>
<evidence type="ECO:0000313" key="9">
    <source>
        <dbReference type="Proteomes" id="UP000030665"/>
    </source>
</evidence>
<keyword evidence="2 6" id="KW-0808">Transferase</keyword>
<keyword evidence="3 6" id="KW-0479">Metal-binding</keyword>
<dbReference type="GO" id="GO:0032259">
    <property type="term" value="P:methylation"/>
    <property type="evidence" value="ECO:0007669"/>
    <property type="project" value="UniProtKB-KW"/>
</dbReference>
<evidence type="ECO:0000256" key="3">
    <source>
        <dbReference type="ARBA" id="ARBA00022723"/>
    </source>
</evidence>
<dbReference type="SUPFAM" id="SSF82282">
    <property type="entry name" value="Homocysteine S-methyltransferase"/>
    <property type="match status" value="1"/>
</dbReference>
<evidence type="ECO:0000256" key="4">
    <source>
        <dbReference type="ARBA" id="ARBA00022833"/>
    </source>
</evidence>
<feature type="binding site" evidence="6">
    <location>
        <position position="188"/>
    </location>
    <ligand>
        <name>Zn(2+)</name>
        <dbReference type="ChEBI" id="CHEBI:29105"/>
    </ligand>
</feature>
<name>A0A077ZD27_TRITR</name>
<gene>
    <name evidence="8" type="ORF">TTRE_0000656401</name>
</gene>
<keyword evidence="4 6" id="KW-0862">Zinc</keyword>
<dbReference type="InterPro" id="IPR051486">
    <property type="entry name" value="Hcy_S-methyltransferase"/>
</dbReference>
<evidence type="ECO:0000256" key="1">
    <source>
        <dbReference type="ARBA" id="ARBA00022603"/>
    </source>
</evidence>
<dbReference type="GO" id="GO:0046872">
    <property type="term" value="F:metal ion binding"/>
    <property type="evidence" value="ECO:0007669"/>
    <property type="project" value="UniProtKB-KW"/>
</dbReference>
<comment type="pathway">
    <text evidence="5">Amino-acid biosynthesis; L-methionine biosynthesis via de novo pathway.</text>
</comment>
<dbReference type="PROSITE" id="PS50970">
    <property type="entry name" value="HCY"/>
    <property type="match status" value="1"/>
</dbReference>
<dbReference type="GO" id="GO:0008898">
    <property type="term" value="F:S-adenosylmethionine-homocysteine S-methyltransferase activity"/>
    <property type="evidence" value="ECO:0007669"/>
    <property type="project" value="TreeGrafter"/>
</dbReference>
<dbReference type="AlphaFoldDB" id="A0A077ZD27"/>
<dbReference type="GO" id="GO:0009086">
    <property type="term" value="P:methionine biosynthetic process"/>
    <property type="evidence" value="ECO:0007669"/>
    <property type="project" value="TreeGrafter"/>
</dbReference>
<dbReference type="Pfam" id="PF02574">
    <property type="entry name" value="S-methyl_trans"/>
    <property type="match status" value="1"/>
</dbReference>
<dbReference type="Proteomes" id="UP000030665">
    <property type="component" value="Unassembled WGS sequence"/>
</dbReference>
<feature type="binding site" evidence="6">
    <location>
        <position position="245"/>
    </location>
    <ligand>
        <name>Zn(2+)</name>
        <dbReference type="ChEBI" id="CHEBI:29105"/>
    </ligand>
</feature>
<evidence type="ECO:0000256" key="5">
    <source>
        <dbReference type="ARBA" id="ARBA00034478"/>
    </source>
</evidence>
<feature type="binding site" evidence="6">
    <location>
        <position position="246"/>
    </location>
    <ligand>
        <name>Zn(2+)</name>
        <dbReference type="ChEBI" id="CHEBI:29105"/>
    </ligand>
</feature>
<keyword evidence="1 6" id="KW-0489">Methyltransferase</keyword>
<dbReference type="EMBL" id="HG806296">
    <property type="protein sequence ID" value="CDW58257.1"/>
    <property type="molecule type" value="Genomic_DNA"/>
</dbReference>
<keyword evidence="9" id="KW-1185">Reference proteome</keyword>
<evidence type="ECO:0000256" key="2">
    <source>
        <dbReference type="ARBA" id="ARBA00022679"/>
    </source>
</evidence>
<feature type="domain" description="Hcy-binding" evidence="7">
    <location>
        <begin position="1"/>
        <end position="260"/>
    </location>
</feature>
<accession>A0A077ZD27</accession>
<proteinExistence type="predicted"/>
<dbReference type="STRING" id="36087.A0A077ZD27"/>
<evidence type="ECO:0000313" key="8">
    <source>
        <dbReference type="EMBL" id="CDW58257.1"/>
    </source>
</evidence>
<organism evidence="8 9">
    <name type="scientific">Trichuris trichiura</name>
    <name type="common">Whipworm</name>
    <name type="synonym">Trichocephalus trichiurus</name>
    <dbReference type="NCBI Taxonomy" id="36087"/>
    <lineage>
        <taxon>Eukaryota</taxon>
        <taxon>Metazoa</taxon>
        <taxon>Ecdysozoa</taxon>
        <taxon>Nematoda</taxon>
        <taxon>Enoplea</taxon>
        <taxon>Dorylaimia</taxon>
        <taxon>Trichinellida</taxon>
        <taxon>Trichuridae</taxon>
        <taxon>Trichuris</taxon>
    </lineage>
</organism>
<reference evidence="8" key="1">
    <citation type="submission" date="2014-01" db="EMBL/GenBank/DDBJ databases">
        <authorList>
            <person name="Aslett M."/>
        </authorList>
    </citation>
    <scope>NUCLEOTIDE SEQUENCE</scope>
</reference>
<evidence type="ECO:0000259" key="7">
    <source>
        <dbReference type="PROSITE" id="PS50970"/>
    </source>
</evidence>